<dbReference type="PANTHER" id="PTHR32438">
    <property type="entry name" value="4-ALPHA-GLUCANOTRANSFERASE DPE1, CHLOROPLASTIC/AMYLOPLASTIC"/>
    <property type="match status" value="1"/>
</dbReference>
<comment type="similarity">
    <text evidence="2 10">Belongs to the disproportionating enzyme family.</text>
</comment>
<comment type="caution">
    <text evidence="11">The sequence shown here is derived from an EMBL/GenBank/DDBJ whole genome shotgun (WGS) entry which is preliminary data.</text>
</comment>
<dbReference type="InterPro" id="IPR017853">
    <property type="entry name" value="GH"/>
</dbReference>
<comment type="catalytic activity">
    <reaction evidence="1 10">
        <text>Transfers a segment of a (1-&gt;4)-alpha-D-glucan to a new position in an acceptor, which may be glucose or a (1-&gt;4)-alpha-D-glucan.</text>
        <dbReference type="EC" id="2.4.1.25"/>
    </reaction>
</comment>
<accession>A0A1A2SQ91</accession>
<keyword evidence="5 10" id="KW-0328">Glycosyltransferase</keyword>
<keyword evidence="6 10" id="KW-0808">Transferase</keyword>
<evidence type="ECO:0000256" key="1">
    <source>
        <dbReference type="ARBA" id="ARBA00000439"/>
    </source>
</evidence>
<dbReference type="RefSeq" id="WP_067914345.1">
    <property type="nucleotide sequence ID" value="NZ_LZJP01000120.1"/>
</dbReference>
<evidence type="ECO:0000256" key="6">
    <source>
        <dbReference type="ARBA" id="ARBA00022679"/>
    </source>
</evidence>
<dbReference type="Proteomes" id="UP000092389">
    <property type="component" value="Unassembled WGS sequence"/>
</dbReference>
<dbReference type="NCBIfam" id="TIGR00217">
    <property type="entry name" value="malQ"/>
    <property type="match status" value="1"/>
</dbReference>
<name>A0A1A2SQ91_MYCNT</name>
<dbReference type="GO" id="GO:0005975">
    <property type="term" value="P:carbohydrate metabolic process"/>
    <property type="evidence" value="ECO:0007669"/>
    <property type="project" value="InterPro"/>
</dbReference>
<dbReference type="EMBL" id="LZJU01000201">
    <property type="protein sequence ID" value="OBH66393.1"/>
    <property type="molecule type" value="Genomic_DNA"/>
</dbReference>
<evidence type="ECO:0000256" key="7">
    <source>
        <dbReference type="ARBA" id="ARBA00023277"/>
    </source>
</evidence>
<dbReference type="Pfam" id="PF02446">
    <property type="entry name" value="Glyco_hydro_77"/>
    <property type="match status" value="1"/>
</dbReference>
<evidence type="ECO:0000313" key="11">
    <source>
        <dbReference type="EMBL" id="OBH66393.1"/>
    </source>
</evidence>
<evidence type="ECO:0000256" key="4">
    <source>
        <dbReference type="ARBA" id="ARBA00020295"/>
    </source>
</evidence>
<sequence length="661" mass="72294">MARPKPVPDDLRQLAAAHGVATFYRNERREPVEVDADVVVRVLALLEVDARSAADRRRELARLAERKRAGALAPTVAVRVDGRPRTLPGAVELVGEDGNQTDLREELPGDLPPGWYRLRTRDGQQVTLVAAPPRVPQTPVTWGWMLQLYALRSDRSWGIGDLGDLRDFIDWTAAAHGAGAVLLNPLNAPGPTHPVQPSPYTPSSRRFANPLALRIEDLEAYRRADPETRADVDALRVSPATARIDHDLVWAAKRAALEALWRAEDRPDPLEGASSRALRDWATYCALAERHGGRWPQWPGSLRDVDGPGVTATRRELAPRIAFHAWVQQRCAEQLGEIRNAARRAGMALGVLHDLPVGVDSDGADAWALADMLATGVHVGAPPDNFTPRGQDWGLPPWRPDRLAATGYSALRDMLRAILVHADGLRIDHVAGLWRLWWIPPGESADRGTYVHYDADAMLAVLALEAQRAGATVVGEDLGTVEPEVTEALGDNGMLGCAVSWFTRDESAPEQPLLPSSKWPPRAAASLSTHDLPTAAGFLRGEHVRVRAELGLLDDVPAEQASADNEKTEWLALLRAEGLLPTDPDENDIIVAMHRFLAATPSRLKLISPYDIVAEPRQPNLPGTIDEYPNWRLPLPATLDQLRADPRVAMITAAFRTATGS</sequence>
<dbReference type="InterPro" id="IPR003385">
    <property type="entry name" value="Glyco_hydro_77"/>
</dbReference>
<evidence type="ECO:0000256" key="3">
    <source>
        <dbReference type="ARBA" id="ARBA00012560"/>
    </source>
</evidence>
<evidence type="ECO:0000256" key="9">
    <source>
        <dbReference type="ARBA" id="ARBA00031501"/>
    </source>
</evidence>
<proteinExistence type="inferred from homology"/>
<reference evidence="11 12" key="1">
    <citation type="submission" date="2016-06" db="EMBL/GenBank/DDBJ databases">
        <authorList>
            <person name="Kjaerup R.B."/>
            <person name="Dalgaard T.S."/>
            <person name="Juul-Madsen H.R."/>
        </authorList>
    </citation>
    <scope>NUCLEOTIDE SEQUENCE [LARGE SCALE GENOMIC DNA]</scope>
    <source>
        <strain evidence="11 12">E152</strain>
    </source>
</reference>
<gene>
    <name evidence="11" type="ORF">A5683_10925</name>
</gene>
<dbReference type="AlphaFoldDB" id="A0A1A2SQ91"/>
<evidence type="ECO:0000256" key="5">
    <source>
        <dbReference type="ARBA" id="ARBA00022676"/>
    </source>
</evidence>
<evidence type="ECO:0000256" key="10">
    <source>
        <dbReference type="RuleBase" id="RU361207"/>
    </source>
</evidence>
<dbReference type="GO" id="GO:0004134">
    <property type="term" value="F:4-alpha-glucanotransferase activity"/>
    <property type="evidence" value="ECO:0007669"/>
    <property type="project" value="UniProtKB-EC"/>
</dbReference>
<dbReference type="EC" id="2.4.1.25" evidence="3 10"/>
<evidence type="ECO:0000256" key="2">
    <source>
        <dbReference type="ARBA" id="ARBA00005684"/>
    </source>
</evidence>
<dbReference type="PANTHER" id="PTHR32438:SF5">
    <property type="entry name" value="4-ALPHA-GLUCANOTRANSFERASE DPE1, CHLOROPLASTIC_AMYLOPLASTIC"/>
    <property type="match status" value="1"/>
</dbReference>
<organism evidence="11 12">
    <name type="scientific">Mycobacterium mantenii</name>
    <dbReference type="NCBI Taxonomy" id="560555"/>
    <lineage>
        <taxon>Bacteria</taxon>
        <taxon>Bacillati</taxon>
        <taxon>Actinomycetota</taxon>
        <taxon>Actinomycetes</taxon>
        <taxon>Mycobacteriales</taxon>
        <taxon>Mycobacteriaceae</taxon>
        <taxon>Mycobacterium</taxon>
        <taxon>Mycobacterium avium complex (MAC)</taxon>
    </lineage>
</organism>
<evidence type="ECO:0000313" key="12">
    <source>
        <dbReference type="Proteomes" id="UP000092389"/>
    </source>
</evidence>
<keyword evidence="7 10" id="KW-0119">Carbohydrate metabolism</keyword>
<dbReference type="OrthoDB" id="9811841at2"/>
<protein>
    <recommendedName>
        <fullName evidence="4 10">4-alpha-glucanotransferase</fullName>
        <ecNumber evidence="3 10">2.4.1.25</ecNumber>
    </recommendedName>
    <alternativeName>
        <fullName evidence="8 10">Amylomaltase</fullName>
    </alternativeName>
    <alternativeName>
        <fullName evidence="9 10">Disproportionating enzyme</fullName>
    </alternativeName>
</protein>
<evidence type="ECO:0000256" key="8">
    <source>
        <dbReference type="ARBA" id="ARBA00031423"/>
    </source>
</evidence>
<dbReference type="SUPFAM" id="SSF51445">
    <property type="entry name" value="(Trans)glycosidases"/>
    <property type="match status" value="1"/>
</dbReference>
<dbReference type="Gene3D" id="3.20.20.80">
    <property type="entry name" value="Glycosidases"/>
    <property type="match status" value="1"/>
</dbReference>